<accession>A0A939G7W5</accession>
<reference evidence="1 2" key="1">
    <citation type="submission" date="2021-03" db="EMBL/GenBank/DDBJ databases">
        <title>Fibrella sp. HMF5036 genome sequencing and assembly.</title>
        <authorList>
            <person name="Kang H."/>
            <person name="Kim H."/>
            <person name="Bae S."/>
            <person name="Joh K."/>
        </authorList>
    </citation>
    <scope>NUCLEOTIDE SEQUENCE [LARGE SCALE GENOMIC DNA]</scope>
    <source>
        <strain evidence="1 2">HMF5036</strain>
    </source>
</reference>
<dbReference type="AlphaFoldDB" id="A0A939G7W5"/>
<comment type="caution">
    <text evidence="1">The sequence shown here is derived from an EMBL/GenBank/DDBJ whole genome shotgun (WGS) entry which is preliminary data.</text>
</comment>
<sequence>MNWPDAINQLPEHEPQLDAWDRLEADPRLQDLRAETALDLLLKKLPQHSPEADVWSRIDIQLTAEETLDRGLANLPQHEPRTDMWDALSAKLTPEPAPETVVMPLPGRSQPRHIMFSRGQWAAAASVVLCLLGGYWFYQNGHSAETITVAYSVETAPVTVSETATDRSADEHLEAFINQACEQQVVACKKPQVQDLRQQLADLDVRKIQIDKQLTVFGEDPDLVKAQIRIENERADVTKELVRILRI</sequence>
<gene>
    <name evidence="1" type="ORF">J2I48_17615</name>
</gene>
<protein>
    <recommendedName>
        <fullName evidence="3">Anti-sigma factor</fullName>
    </recommendedName>
</protein>
<dbReference type="EMBL" id="JAFMYU010000015">
    <property type="protein sequence ID" value="MBO0932833.1"/>
    <property type="molecule type" value="Genomic_DNA"/>
</dbReference>
<evidence type="ECO:0000313" key="1">
    <source>
        <dbReference type="EMBL" id="MBO0932833.1"/>
    </source>
</evidence>
<dbReference type="Proteomes" id="UP000664795">
    <property type="component" value="Unassembled WGS sequence"/>
</dbReference>
<evidence type="ECO:0008006" key="3">
    <source>
        <dbReference type="Google" id="ProtNLM"/>
    </source>
</evidence>
<dbReference type="RefSeq" id="WP_207336799.1">
    <property type="nucleotide sequence ID" value="NZ_JAFMYU010000015.1"/>
</dbReference>
<name>A0A939G7W5_9BACT</name>
<organism evidence="1 2">
    <name type="scientific">Fibrella aquatilis</name>
    <dbReference type="NCBI Taxonomy" id="2817059"/>
    <lineage>
        <taxon>Bacteria</taxon>
        <taxon>Pseudomonadati</taxon>
        <taxon>Bacteroidota</taxon>
        <taxon>Cytophagia</taxon>
        <taxon>Cytophagales</taxon>
        <taxon>Spirosomataceae</taxon>
        <taxon>Fibrella</taxon>
    </lineage>
</organism>
<evidence type="ECO:0000313" key="2">
    <source>
        <dbReference type="Proteomes" id="UP000664795"/>
    </source>
</evidence>
<keyword evidence="2" id="KW-1185">Reference proteome</keyword>
<proteinExistence type="predicted"/>